<evidence type="ECO:0000256" key="4">
    <source>
        <dbReference type="ARBA" id="ARBA00023163"/>
    </source>
</evidence>
<keyword evidence="2" id="KW-0805">Transcription regulation</keyword>
<dbReference type="SUPFAM" id="SSF46785">
    <property type="entry name" value="Winged helix' DNA-binding domain"/>
    <property type="match status" value="1"/>
</dbReference>
<evidence type="ECO:0000256" key="1">
    <source>
        <dbReference type="ARBA" id="ARBA00010466"/>
    </source>
</evidence>
<evidence type="ECO:0000259" key="6">
    <source>
        <dbReference type="Pfam" id="PF12802"/>
    </source>
</evidence>
<evidence type="ECO:0000313" key="8">
    <source>
        <dbReference type="Proteomes" id="UP000182743"/>
    </source>
</evidence>
<comment type="similarity">
    <text evidence="1">Belongs to the SorC transcriptional regulatory family.</text>
</comment>
<comment type="caution">
    <text evidence="7">The sequence shown here is derived from an EMBL/GenBank/DDBJ whole genome shotgun (WGS) entry which is preliminary data.</text>
</comment>
<feature type="domain" description="Sugar-binding" evidence="5">
    <location>
        <begin position="84"/>
        <end position="338"/>
    </location>
</feature>
<dbReference type="GO" id="GO:0003677">
    <property type="term" value="F:DNA binding"/>
    <property type="evidence" value="ECO:0007669"/>
    <property type="project" value="UniProtKB-KW"/>
</dbReference>
<evidence type="ECO:0000313" key="7">
    <source>
        <dbReference type="EMBL" id="OIQ08132.1"/>
    </source>
</evidence>
<sequence length="342" mass="38379">MALKKISPLIVTFSQSAYRVTISLSGDSDDIHLMTKICYLYYNKDLTQSQIASQLDITRQMVSRLLQKAKQEGLVQIQIRSPAISVTELEYKLEKKYGLKEAIVLKNDYLSSENLKDNLGLAAAEYLEQQLAPGLKIGVGWGTTLRAFAEYFDKYNRTTYNDIKVIQLMGGINRAAPNSLAQDIVRLLASSTGGKEFYLHAPCIVENREVRDAIISEAIIKEVIEQYWDLDLAVIGIGNIEENSFVVKSGNVELDEIYRLRNLGAVGEICLHYYDIQGRFLQSPLMDRVITISIEQLRHAKKIIAVCGGRDKYEAILGILRSGLLTCLITDEDVARYVTEGV</sequence>
<dbReference type="Pfam" id="PF04198">
    <property type="entry name" value="Sugar-bind"/>
    <property type="match status" value="1"/>
</dbReference>
<dbReference type="InterPro" id="IPR000835">
    <property type="entry name" value="HTH_MarR-typ"/>
</dbReference>
<name>A0A1J5JH43_NEOTH</name>
<dbReference type="GO" id="GO:0003700">
    <property type="term" value="F:DNA-binding transcription factor activity"/>
    <property type="evidence" value="ECO:0007669"/>
    <property type="project" value="InterPro"/>
</dbReference>
<proteinExistence type="inferred from homology"/>
<dbReference type="PANTHER" id="PTHR34294:SF1">
    <property type="entry name" value="TRANSCRIPTIONAL REGULATOR LSRR"/>
    <property type="match status" value="1"/>
</dbReference>
<keyword evidence="4" id="KW-0804">Transcription</keyword>
<evidence type="ECO:0000256" key="3">
    <source>
        <dbReference type="ARBA" id="ARBA00023125"/>
    </source>
</evidence>
<dbReference type="InterPro" id="IPR037171">
    <property type="entry name" value="NagB/RpiA_transferase-like"/>
</dbReference>
<dbReference type="GO" id="GO:0030246">
    <property type="term" value="F:carbohydrate binding"/>
    <property type="evidence" value="ECO:0007669"/>
    <property type="project" value="InterPro"/>
</dbReference>
<dbReference type="InterPro" id="IPR051054">
    <property type="entry name" value="SorC_transcr_regulators"/>
</dbReference>
<dbReference type="AlphaFoldDB" id="A0A1J5JH43"/>
<evidence type="ECO:0000259" key="5">
    <source>
        <dbReference type="Pfam" id="PF04198"/>
    </source>
</evidence>
<dbReference type="InterPro" id="IPR036390">
    <property type="entry name" value="WH_DNA-bd_sf"/>
</dbReference>
<dbReference type="Gene3D" id="1.10.10.60">
    <property type="entry name" value="Homeodomain-like"/>
    <property type="match status" value="1"/>
</dbReference>
<dbReference type="SUPFAM" id="SSF100950">
    <property type="entry name" value="NagB/RpiA/CoA transferase-like"/>
    <property type="match status" value="1"/>
</dbReference>
<dbReference type="Pfam" id="PF12802">
    <property type="entry name" value="MarR_2"/>
    <property type="match status" value="1"/>
</dbReference>
<organism evidence="7 8">
    <name type="scientific">Neomoorella thermoacetica</name>
    <name type="common">Clostridium thermoaceticum</name>
    <dbReference type="NCBI Taxonomy" id="1525"/>
    <lineage>
        <taxon>Bacteria</taxon>
        <taxon>Bacillati</taxon>
        <taxon>Bacillota</taxon>
        <taxon>Clostridia</taxon>
        <taxon>Neomoorellales</taxon>
        <taxon>Neomoorellaceae</taxon>
        <taxon>Neomoorella</taxon>
    </lineage>
</organism>
<reference evidence="7 8" key="1">
    <citation type="submission" date="2016-08" db="EMBL/GenBank/DDBJ databases">
        <title>Genome-based comparison of Moorella thermoacetic strains.</title>
        <authorList>
            <person name="Poehlein A."/>
            <person name="Bengelsdorf F.R."/>
            <person name="Esser C."/>
            <person name="Duerre P."/>
            <person name="Daniel R."/>
        </authorList>
    </citation>
    <scope>NUCLEOTIDE SEQUENCE [LARGE SCALE GENOMIC DNA]</scope>
    <source>
        <strain evidence="7 8">DSM 11768</strain>
    </source>
</reference>
<dbReference type="Proteomes" id="UP000182743">
    <property type="component" value="Unassembled WGS sequence"/>
</dbReference>
<dbReference type="InterPro" id="IPR007324">
    <property type="entry name" value="Sugar-bd_dom_put"/>
</dbReference>
<dbReference type="Gene3D" id="3.40.50.1360">
    <property type="match status" value="1"/>
</dbReference>
<accession>A0A1J5JH43</accession>
<dbReference type="PANTHER" id="PTHR34294">
    <property type="entry name" value="TRANSCRIPTIONAL REGULATOR-RELATED"/>
    <property type="match status" value="1"/>
</dbReference>
<protein>
    <submittedName>
        <fullName evidence="7">Deoxyribonucleoside regulator</fullName>
    </submittedName>
</protein>
<gene>
    <name evidence="7" type="primary">deoR</name>
    <name evidence="7" type="ORF">MOOR_22070</name>
</gene>
<feature type="domain" description="HTH marR-type" evidence="6">
    <location>
        <begin position="39"/>
        <end position="78"/>
    </location>
</feature>
<dbReference type="EMBL" id="MIHH01000015">
    <property type="protein sequence ID" value="OIQ08132.1"/>
    <property type="molecule type" value="Genomic_DNA"/>
</dbReference>
<keyword evidence="3" id="KW-0238">DNA-binding</keyword>
<evidence type="ECO:0000256" key="2">
    <source>
        <dbReference type="ARBA" id="ARBA00023015"/>
    </source>
</evidence>